<keyword evidence="6" id="KW-1185">Reference proteome</keyword>
<evidence type="ECO:0000256" key="3">
    <source>
        <dbReference type="ARBA" id="ARBA00023125"/>
    </source>
</evidence>
<proteinExistence type="predicted"/>
<sequence length="118" mass="13027">MLKKAGYSKLDSVHAADRMRKEKTAKLRNGEIQLLLTTTILERGVTFSDVQIGVFGSDGAIFTEAALVQIAGRAGRKADRPNGEVCFFHHGNTQESKRAIQHIKMMNRLGKAECLLDV</sequence>
<keyword evidence="2" id="KW-0067">ATP-binding</keyword>
<keyword evidence="3" id="KW-0238">DNA-binding</keyword>
<feature type="domain" description="Helicase C-terminal" evidence="4">
    <location>
        <begin position="1"/>
        <end position="118"/>
    </location>
</feature>
<dbReference type="Proteomes" id="UP000019249">
    <property type="component" value="Unassembled WGS sequence"/>
</dbReference>
<evidence type="ECO:0000256" key="1">
    <source>
        <dbReference type="ARBA" id="ARBA00022741"/>
    </source>
</evidence>
<reference evidence="5 6" key="1">
    <citation type="journal article" date="2014" name="Int. J. Syst. Evol. Microbiol.">
        <title>Listeria floridensis sp. nov., Listeria aquatica sp. nov., Listeria cornellensis sp. nov., Listeria riparia sp. nov. and Listeria grandensis sp. nov., from agricultural and natural environments.</title>
        <authorList>
            <person name="den Bakker H.C."/>
            <person name="Warchocki S."/>
            <person name="Wright E.M."/>
            <person name="Allred A.F."/>
            <person name="Ahlstrom C."/>
            <person name="Manuel C.S."/>
            <person name="Stasiewicz M.J."/>
            <person name="Burrell A."/>
            <person name="Roof S."/>
            <person name="Strawn L."/>
            <person name="Fortes E.D."/>
            <person name="Nightingale K.K."/>
            <person name="Kephart D."/>
            <person name="Wiedmann M."/>
        </authorList>
    </citation>
    <scope>NUCLEOTIDE SEQUENCE [LARGE SCALE GENOMIC DNA]</scope>
    <source>
        <strain evidence="5 6">FSL S10-1187</strain>
    </source>
</reference>
<dbReference type="Pfam" id="PF00271">
    <property type="entry name" value="Helicase_C"/>
    <property type="match status" value="1"/>
</dbReference>
<comment type="caution">
    <text evidence="5">The sequence shown here is derived from an EMBL/GenBank/DDBJ whole genome shotgun (WGS) entry which is preliminary data.</text>
</comment>
<dbReference type="SMART" id="SM00490">
    <property type="entry name" value="HELICc"/>
    <property type="match status" value="1"/>
</dbReference>
<accession>A0ABN0RCS4</accession>
<keyword evidence="1" id="KW-0547">Nucleotide-binding</keyword>
<name>A0ABN0RCS4_9LIST</name>
<dbReference type="InterPro" id="IPR027417">
    <property type="entry name" value="P-loop_NTPase"/>
</dbReference>
<evidence type="ECO:0000313" key="5">
    <source>
        <dbReference type="EMBL" id="EUJ27928.1"/>
    </source>
</evidence>
<organism evidence="5 6">
    <name type="scientific">Listeria floridensis FSL S10-1187</name>
    <dbReference type="NCBI Taxonomy" id="1265817"/>
    <lineage>
        <taxon>Bacteria</taxon>
        <taxon>Bacillati</taxon>
        <taxon>Bacillota</taxon>
        <taxon>Bacilli</taxon>
        <taxon>Bacillales</taxon>
        <taxon>Listeriaceae</taxon>
        <taxon>Listeria</taxon>
    </lineage>
</organism>
<gene>
    <name evidence="5" type="ORF">MFLO_12878</name>
</gene>
<dbReference type="SUPFAM" id="SSF52540">
    <property type="entry name" value="P-loop containing nucleoside triphosphate hydrolases"/>
    <property type="match status" value="1"/>
</dbReference>
<dbReference type="Gene3D" id="3.40.50.300">
    <property type="entry name" value="P-loop containing nucleotide triphosphate hydrolases"/>
    <property type="match status" value="1"/>
</dbReference>
<dbReference type="InterPro" id="IPR001650">
    <property type="entry name" value="Helicase_C-like"/>
</dbReference>
<dbReference type="PROSITE" id="PS51194">
    <property type="entry name" value="HELICASE_CTER"/>
    <property type="match status" value="1"/>
</dbReference>
<protein>
    <submittedName>
        <fullName evidence="5">Late competence protein</fullName>
    </submittedName>
</protein>
<dbReference type="PANTHER" id="PTHR30580:SF1">
    <property type="entry name" value="COMF OPERON PROTEIN 1"/>
    <property type="match status" value="1"/>
</dbReference>
<evidence type="ECO:0000313" key="6">
    <source>
        <dbReference type="Proteomes" id="UP000019249"/>
    </source>
</evidence>
<dbReference type="PANTHER" id="PTHR30580">
    <property type="entry name" value="PRIMOSOMAL PROTEIN N"/>
    <property type="match status" value="1"/>
</dbReference>
<evidence type="ECO:0000259" key="4">
    <source>
        <dbReference type="PROSITE" id="PS51194"/>
    </source>
</evidence>
<dbReference type="EMBL" id="AODF01000031">
    <property type="protein sequence ID" value="EUJ27928.1"/>
    <property type="molecule type" value="Genomic_DNA"/>
</dbReference>
<evidence type="ECO:0000256" key="2">
    <source>
        <dbReference type="ARBA" id="ARBA00022840"/>
    </source>
</evidence>